<feature type="non-terminal residue" evidence="1">
    <location>
        <position position="1"/>
    </location>
</feature>
<dbReference type="EMBL" id="KZ305050">
    <property type="protein sequence ID" value="PIA36539.1"/>
    <property type="molecule type" value="Genomic_DNA"/>
</dbReference>
<accession>A0A2G5CZ49</accession>
<gene>
    <name evidence="1" type="ORF">AQUCO_03300018v1</name>
</gene>
<dbReference type="OrthoDB" id="1806309at2759"/>
<protein>
    <submittedName>
        <fullName evidence="1">Uncharacterized protein</fullName>
    </submittedName>
</protein>
<organism evidence="1 2">
    <name type="scientific">Aquilegia coerulea</name>
    <name type="common">Rocky mountain columbine</name>
    <dbReference type="NCBI Taxonomy" id="218851"/>
    <lineage>
        <taxon>Eukaryota</taxon>
        <taxon>Viridiplantae</taxon>
        <taxon>Streptophyta</taxon>
        <taxon>Embryophyta</taxon>
        <taxon>Tracheophyta</taxon>
        <taxon>Spermatophyta</taxon>
        <taxon>Magnoliopsida</taxon>
        <taxon>Ranunculales</taxon>
        <taxon>Ranunculaceae</taxon>
        <taxon>Thalictroideae</taxon>
        <taxon>Aquilegia</taxon>
    </lineage>
</organism>
<dbReference type="Proteomes" id="UP000230069">
    <property type="component" value="Unassembled WGS sequence"/>
</dbReference>
<name>A0A2G5CZ49_AQUCA</name>
<evidence type="ECO:0000313" key="2">
    <source>
        <dbReference type="Proteomes" id="UP000230069"/>
    </source>
</evidence>
<evidence type="ECO:0000313" key="1">
    <source>
        <dbReference type="EMBL" id="PIA36539.1"/>
    </source>
</evidence>
<dbReference type="AlphaFoldDB" id="A0A2G5CZ49"/>
<keyword evidence="2" id="KW-1185">Reference proteome</keyword>
<dbReference type="InParanoid" id="A0A2G5CZ49"/>
<proteinExistence type="predicted"/>
<reference evidence="1 2" key="1">
    <citation type="submission" date="2017-09" db="EMBL/GenBank/DDBJ databases">
        <title>WGS assembly of Aquilegia coerulea Goldsmith.</title>
        <authorList>
            <person name="Hodges S."/>
            <person name="Kramer E."/>
            <person name="Nordborg M."/>
            <person name="Tomkins J."/>
            <person name="Borevitz J."/>
            <person name="Derieg N."/>
            <person name="Yan J."/>
            <person name="Mihaltcheva S."/>
            <person name="Hayes R.D."/>
            <person name="Rokhsar D."/>
        </authorList>
    </citation>
    <scope>NUCLEOTIDE SEQUENCE [LARGE SCALE GENOMIC DNA]</scope>
    <source>
        <strain evidence="2">cv. Goldsmith</strain>
    </source>
</reference>
<sequence>VGILCRTTVSTVRPGPNPNNTPHSIPSPVVAFPSSTDLFLISSRIKRTVALVKFPYSLKTFRVALSFSSFKPSFNSIWSRIAGPRG</sequence>